<dbReference type="InterPro" id="IPR031563">
    <property type="entry name" value="MOT1/MOT2"/>
</dbReference>
<keyword evidence="2" id="KW-1133">Transmembrane helix</keyword>
<feature type="region of interest" description="Disordered" evidence="1">
    <location>
        <begin position="1"/>
        <end position="22"/>
    </location>
</feature>
<dbReference type="Pfam" id="PF16983">
    <property type="entry name" value="MFS_MOT1"/>
    <property type="match status" value="2"/>
</dbReference>
<organism evidence="3">
    <name type="scientific">Phaeomonas parva</name>
    <dbReference type="NCBI Taxonomy" id="124430"/>
    <lineage>
        <taxon>Eukaryota</taxon>
        <taxon>Sar</taxon>
        <taxon>Stramenopiles</taxon>
        <taxon>Ochrophyta</taxon>
        <taxon>Pinguiophyceae</taxon>
        <taxon>Pinguiochrysidales</taxon>
        <taxon>Pinguiochrysidaceae</taxon>
        <taxon>Phaeomonas</taxon>
    </lineage>
</organism>
<evidence type="ECO:0000256" key="2">
    <source>
        <dbReference type="SAM" id="Phobius"/>
    </source>
</evidence>
<protein>
    <recommendedName>
        <fullName evidence="4">SLC26A/SulP transporter domain-containing protein</fullName>
    </recommendedName>
</protein>
<dbReference type="PANTHER" id="PTHR31970:SF9">
    <property type="entry name" value="MOLYBDATE TRANSPORTER 2"/>
    <property type="match status" value="1"/>
</dbReference>
<feature type="transmembrane region" description="Helical" evidence="2">
    <location>
        <begin position="320"/>
        <end position="337"/>
    </location>
</feature>
<feature type="transmembrane region" description="Helical" evidence="2">
    <location>
        <begin position="505"/>
        <end position="534"/>
    </location>
</feature>
<accession>A0A7S1TTX2</accession>
<evidence type="ECO:0000256" key="1">
    <source>
        <dbReference type="SAM" id="MobiDB-lite"/>
    </source>
</evidence>
<dbReference type="PANTHER" id="PTHR31970">
    <property type="match status" value="1"/>
</dbReference>
<feature type="transmembrane region" description="Helical" evidence="2">
    <location>
        <begin position="371"/>
        <end position="391"/>
    </location>
</feature>
<keyword evidence="2" id="KW-0472">Membrane</keyword>
<feature type="transmembrane region" description="Helical" evidence="2">
    <location>
        <begin position="403"/>
        <end position="421"/>
    </location>
</feature>
<reference evidence="3" key="1">
    <citation type="submission" date="2021-01" db="EMBL/GenBank/DDBJ databases">
        <authorList>
            <person name="Corre E."/>
            <person name="Pelletier E."/>
            <person name="Niang G."/>
            <person name="Scheremetjew M."/>
            <person name="Finn R."/>
            <person name="Kale V."/>
            <person name="Holt S."/>
            <person name="Cochrane G."/>
            <person name="Meng A."/>
            <person name="Brown T."/>
            <person name="Cohen L."/>
        </authorList>
    </citation>
    <scope>NUCLEOTIDE SEQUENCE</scope>
    <source>
        <strain evidence="3">CCMP2877</strain>
    </source>
</reference>
<feature type="transmembrane region" description="Helical" evidence="2">
    <location>
        <begin position="180"/>
        <end position="200"/>
    </location>
</feature>
<gene>
    <name evidence="3" type="ORF">PPAR1163_LOCUS5380</name>
</gene>
<keyword evidence="2" id="KW-0812">Transmembrane</keyword>
<evidence type="ECO:0000313" key="3">
    <source>
        <dbReference type="EMBL" id="CAD9247028.1"/>
    </source>
</evidence>
<feature type="transmembrane region" description="Helical" evidence="2">
    <location>
        <begin position="441"/>
        <end position="460"/>
    </location>
</feature>
<dbReference type="GO" id="GO:0015098">
    <property type="term" value="F:molybdate ion transmembrane transporter activity"/>
    <property type="evidence" value="ECO:0007669"/>
    <property type="project" value="InterPro"/>
</dbReference>
<feature type="compositionally biased region" description="Low complexity" evidence="1">
    <location>
        <begin position="238"/>
        <end position="260"/>
    </location>
</feature>
<name>A0A7S1TTX2_9STRA</name>
<proteinExistence type="predicted"/>
<dbReference type="EMBL" id="HBGJ01008535">
    <property type="protein sequence ID" value="CAD9247028.1"/>
    <property type="molecule type" value="Transcribed_RNA"/>
</dbReference>
<dbReference type="AlphaFoldDB" id="A0A7S1TTX2"/>
<sequence length="547" mass="56943">MASTEAEPGREAPPSRPPASPRAAAEAWLAKQWSQLTLSELSGSLGDLGVFIPFLVGLAQHVGLDVGTTLIGTGIYNVVTGAHFGIPMPVQPMKNIGAVAIAEDMSLDETLAAGVLTSAWVLFVGATRFSWGGRSLVDAVCEVIPAPLVKGIQMGLGLSLARKGLNSMVYSSVDDEEVRYWFAADGLFVAVASVVFAVLFRDGLQAPSEEADKKAEEEEEQQACGGCDAMVPMRKPVSSAGAAGSSTTSPSNSEESSLASSEDRGDGGDVEWGAGEDNNASGPHFEARPLTVAPASGEEAPADSKPAAGKPDDAKKSRSVPVALVLLLVGLVLVFATRGDDVAGKLSFGPSEPEVHDLSAEDFRNGFLKGALPQIPLTTLNSIVAVSALSYELYGDRGAPPSTIAMSVSLCNLAGLWFGVMPVCHGAGGLAAQHRFGARHGTAPIFLGVGKIVLGLLFGSSLRHLLDAFPETILGAMLLIAGVELAITGLKQGDVVRRSCYGQGYFVLLFTAVVALIFKTFIGFAAGCGVVLLLELRWRAQRHLATM</sequence>
<evidence type="ECO:0008006" key="4">
    <source>
        <dbReference type="Google" id="ProtNLM"/>
    </source>
</evidence>
<feature type="transmembrane region" description="Helical" evidence="2">
    <location>
        <begin position="472"/>
        <end position="490"/>
    </location>
</feature>
<feature type="region of interest" description="Disordered" evidence="1">
    <location>
        <begin position="207"/>
        <end position="315"/>
    </location>
</feature>